<protein>
    <submittedName>
        <fullName evidence="1">Uncharacterized protein</fullName>
    </submittedName>
</protein>
<sequence>MGAPILEMNIGQSAIHTKAVAGNLLRYRLIRYGLAPSGANITLRGSHYF</sequence>
<evidence type="ECO:0000313" key="2">
    <source>
        <dbReference type="Proteomes" id="UP000032360"/>
    </source>
</evidence>
<comment type="caution">
    <text evidence="1">The sequence shown here is derived from an EMBL/GenBank/DDBJ whole genome shotgun (WGS) entry which is preliminary data.</text>
</comment>
<proteinExistence type="predicted"/>
<reference evidence="1 2" key="1">
    <citation type="submission" date="2015-01" db="EMBL/GenBank/DDBJ databases">
        <title>Draft genome of the acidophilic iron oxidizer Acidithrix ferrooxidans strain Py-F3.</title>
        <authorList>
            <person name="Poehlein A."/>
            <person name="Eisen S."/>
            <person name="Schloemann M."/>
            <person name="Johnson B.D."/>
            <person name="Daniel R."/>
            <person name="Muehling M."/>
        </authorList>
    </citation>
    <scope>NUCLEOTIDE SEQUENCE [LARGE SCALE GENOMIC DNA]</scope>
    <source>
        <strain evidence="1 2">Py-F3</strain>
    </source>
</reference>
<evidence type="ECO:0000313" key="1">
    <source>
        <dbReference type="EMBL" id="KJF18959.1"/>
    </source>
</evidence>
<accession>A0A0D8HM87</accession>
<dbReference type="EMBL" id="JXYS01000002">
    <property type="protein sequence ID" value="KJF18959.1"/>
    <property type="molecule type" value="Genomic_DNA"/>
</dbReference>
<gene>
    <name evidence="1" type="ORF">AXFE_01630</name>
</gene>
<keyword evidence="2" id="KW-1185">Reference proteome</keyword>
<dbReference type="STRING" id="1280514.AXFE_01630"/>
<dbReference type="Proteomes" id="UP000032360">
    <property type="component" value="Unassembled WGS sequence"/>
</dbReference>
<dbReference type="AlphaFoldDB" id="A0A0D8HM87"/>
<name>A0A0D8HM87_9ACTN</name>
<organism evidence="1 2">
    <name type="scientific">Acidithrix ferrooxidans</name>
    <dbReference type="NCBI Taxonomy" id="1280514"/>
    <lineage>
        <taxon>Bacteria</taxon>
        <taxon>Bacillati</taxon>
        <taxon>Actinomycetota</taxon>
        <taxon>Acidimicrobiia</taxon>
        <taxon>Acidimicrobiales</taxon>
        <taxon>Acidimicrobiaceae</taxon>
        <taxon>Acidithrix</taxon>
    </lineage>
</organism>